<accession>A0A2A6DXQ6</accession>
<dbReference type="Gene3D" id="3.20.20.80">
    <property type="entry name" value="Glycosidases"/>
    <property type="match status" value="1"/>
</dbReference>
<gene>
    <name evidence="6" type="ORF">BLM47_13455</name>
</gene>
<dbReference type="GO" id="GO:0005975">
    <property type="term" value="P:carbohydrate metabolic process"/>
    <property type="evidence" value="ECO:0007669"/>
    <property type="project" value="InterPro"/>
</dbReference>
<comment type="caution">
    <text evidence="6">The sequence shown here is derived from an EMBL/GenBank/DDBJ whole genome shotgun (WGS) entry which is preliminary data.</text>
</comment>
<dbReference type="PROSITE" id="PS01182">
    <property type="entry name" value="GLYCOSYL_HYDROL_F35"/>
    <property type="match status" value="1"/>
</dbReference>
<keyword evidence="3" id="KW-0326">Glycosidase</keyword>
<dbReference type="GO" id="GO:0004553">
    <property type="term" value="F:hydrolase activity, hydrolyzing O-glycosyl compounds"/>
    <property type="evidence" value="ECO:0007669"/>
    <property type="project" value="InterPro"/>
</dbReference>
<evidence type="ECO:0000256" key="2">
    <source>
        <dbReference type="ARBA" id="ARBA00022801"/>
    </source>
</evidence>
<dbReference type="PRINTS" id="PR00742">
    <property type="entry name" value="GLHYDRLASE35"/>
</dbReference>
<evidence type="ECO:0000259" key="5">
    <source>
        <dbReference type="Pfam" id="PF01301"/>
    </source>
</evidence>
<comment type="similarity">
    <text evidence="1">Belongs to the glycosyl hydrolase 35 family.</text>
</comment>
<reference evidence="6 7" key="1">
    <citation type="submission" date="2016-12" db="EMBL/GenBank/DDBJ databases">
        <title>Candidatus Reconcilibacillus cellulovorans genome.</title>
        <authorList>
            <person name="Kolinko S."/>
            <person name="Wu Y.-W."/>
            <person name="Tachea F."/>
            <person name="Denzel E."/>
            <person name="Hiras J."/>
            <person name="Baecker N."/>
            <person name="Chan L.J."/>
            <person name="Eichorst S.A."/>
            <person name="Frey D."/>
            <person name="Adams P.D."/>
            <person name="Pray T."/>
            <person name="Tanjore D."/>
            <person name="Petzold C.J."/>
            <person name="Gladden J.M."/>
            <person name="Simmons B.A."/>
            <person name="Singer S.W."/>
        </authorList>
    </citation>
    <scope>NUCLEOTIDE SEQUENCE [LARGE SCALE GENOMIC DNA]</scope>
    <source>
        <strain evidence="6">JTherm</strain>
    </source>
</reference>
<protein>
    <recommendedName>
        <fullName evidence="5">Glycoside hydrolase 35 catalytic domain-containing protein</fullName>
    </recommendedName>
</protein>
<evidence type="ECO:0000256" key="4">
    <source>
        <dbReference type="SAM" id="MobiDB-lite"/>
    </source>
</evidence>
<dbReference type="Pfam" id="PF01301">
    <property type="entry name" value="Glyco_hydro_35"/>
    <property type="match status" value="1"/>
</dbReference>
<evidence type="ECO:0000313" key="6">
    <source>
        <dbReference type="EMBL" id="PDO09287.1"/>
    </source>
</evidence>
<dbReference type="InterPro" id="IPR017853">
    <property type="entry name" value="GH"/>
</dbReference>
<dbReference type="EMBL" id="MOXJ01000049">
    <property type="protein sequence ID" value="PDO09287.1"/>
    <property type="molecule type" value="Genomic_DNA"/>
</dbReference>
<dbReference type="Proteomes" id="UP000243688">
    <property type="component" value="Unassembled WGS sequence"/>
</dbReference>
<feature type="domain" description="Glycoside hydrolase 35 catalytic" evidence="5">
    <location>
        <begin position="45"/>
        <end position="194"/>
    </location>
</feature>
<evidence type="ECO:0000256" key="3">
    <source>
        <dbReference type="ARBA" id="ARBA00023295"/>
    </source>
</evidence>
<dbReference type="InterPro" id="IPR019801">
    <property type="entry name" value="Glyco_hydro_35_CS"/>
</dbReference>
<dbReference type="InterPro" id="IPR001944">
    <property type="entry name" value="Glycoside_Hdrlase_35"/>
</dbReference>
<dbReference type="SUPFAM" id="SSF51445">
    <property type="entry name" value="(Trans)glycosidases"/>
    <property type="match status" value="1"/>
</dbReference>
<dbReference type="PANTHER" id="PTHR23421">
    <property type="entry name" value="BETA-GALACTOSIDASE RELATED"/>
    <property type="match status" value="1"/>
</dbReference>
<feature type="region of interest" description="Disordered" evidence="4">
    <location>
        <begin position="219"/>
        <end position="238"/>
    </location>
</feature>
<name>A0A2A6DXQ6_9BACL</name>
<evidence type="ECO:0000313" key="7">
    <source>
        <dbReference type="Proteomes" id="UP000243688"/>
    </source>
</evidence>
<sequence>MADRAKAMLSMHLCHGDKTVGSGRLGALCGTNPRGETYGFTSYYMTQNGKPWIPVVGEFHYSRFSYLYWEEELLKMKAGGVDIVATYVFWNHHEEEEGVFDWSGDRNLRHFVDLCEKVGLPLIVRIGPFCYGEVRNGGIPDWVFAKPIEIRSNDEGYLALARKLYAEITRQIRGKFFPEGGPIIAVQLENEYMHAGAPNDAWGYDRKFLHLHPLDSRPAAEPRVSVPGSACPSGRARQLRPAGIPGGLLPKWPAACRRAIRPGRSCPRRVSKP</sequence>
<evidence type="ECO:0000256" key="1">
    <source>
        <dbReference type="ARBA" id="ARBA00009809"/>
    </source>
</evidence>
<keyword evidence="2" id="KW-0378">Hydrolase</keyword>
<proteinExistence type="inferred from homology"/>
<dbReference type="AlphaFoldDB" id="A0A2A6DXQ6"/>
<organism evidence="6 7">
    <name type="scientific">Candidatus Reconcilbacillus cellulovorans</name>
    <dbReference type="NCBI Taxonomy" id="1906605"/>
    <lineage>
        <taxon>Bacteria</taxon>
        <taxon>Bacillati</taxon>
        <taxon>Bacillota</taxon>
        <taxon>Bacilli</taxon>
        <taxon>Bacillales</taxon>
        <taxon>Paenibacillaceae</taxon>
        <taxon>Candidatus Reconcilbacillus</taxon>
    </lineage>
</organism>
<dbReference type="InterPro" id="IPR031330">
    <property type="entry name" value="Gly_Hdrlase_35_cat"/>
</dbReference>